<keyword evidence="4" id="KW-1185">Reference proteome</keyword>
<organism evidence="3 4">
    <name type="scientific">Jimgerdemannia flammicorona</name>
    <dbReference type="NCBI Taxonomy" id="994334"/>
    <lineage>
        <taxon>Eukaryota</taxon>
        <taxon>Fungi</taxon>
        <taxon>Fungi incertae sedis</taxon>
        <taxon>Mucoromycota</taxon>
        <taxon>Mucoromycotina</taxon>
        <taxon>Endogonomycetes</taxon>
        <taxon>Endogonales</taxon>
        <taxon>Endogonaceae</taxon>
        <taxon>Jimgerdemannia</taxon>
    </lineage>
</organism>
<feature type="region of interest" description="Disordered" evidence="1">
    <location>
        <begin position="1"/>
        <end position="20"/>
    </location>
</feature>
<proteinExistence type="predicted"/>
<dbReference type="EMBL" id="RBNI01001422">
    <property type="protein sequence ID" value="RUP50441.1"/>
    <property type="molecule type" value="Genomic_DNA"/>
</dbReference>
<dbReference type="OrthoDB" id="2020419at2759"/>
<evidence type="ECO:0000256" key="2">
    <source>
        <dbReference type="SAM" id="Phobius"/>
    </source>
</evidence>
<dbReference type="AlphaFoldDB" id="A0A433DHX1"/>
<evidence type="ECO:0008006" key="5">
    <source>
        <dbReference type="Google" id="ProtNLM"/>
    </source>
</evidence>
<protein>
    <recommendedName>
        <fullName evidence="5">GDP-fucose protein O-fucosyltransferase-domain-containing protein</fullName>
    </recommendedName>
</protein>
<reference evidence="3 4" key="1">
    <citation type="journal article" date="2018" name="New Phytol.">
        <title>Phylogenomics of Endogonaceae and evolution of mycorrhizas within Mucoromycota.</title>
        <authorList>
            <person name="Chang Y."/>
            <person name="Desiro A."/>
            <person name="Na H."/>
            <person name="Sandor L."/>
            <person name="Lipzen A."/>
            <person name="Clum A."/>
            <person name="Barry K."/>
            <person name="Grigoriev I.V."/>
            <person name="Martin F.M."/>
            <person name="Stajich J.E."/>
            <person name="Smith M.E."/>
            <person name="Bonito G."/>
            <person name="Spatafora J.W."/>
        </authorList>
    </citation>
    <scope>NUCLEOTIDE SEQUENCE [LARGE SCALE GENOMIC DNA]</scope>
    <source>
        <strain evidence="3 4">GMNB39</strain>
    </source>
</reference>
<feature type="transmembrane region" description="Helical" evidence="2">
    <location>
        <begin position="42"/>
        <end position="60"/>
    </location>
</feature>
<evidence type="ECO:0000256" key="1">
    <source>
        <dbReference type="SAM" id="MobiDB-lite"/>
    </source>
</evidence>
<evidence type="ECO:0000313" key="4">
    <source>
        <dbReference type="Proteomes" id="UP000268093"/>
    </source>
</evidence>
<feature type="compositionally biased region" description="Basic residues" evidence="1">
    <location>
        <begin position="7"/>
        <end position="16"/>
    </location>
</feature>
<keyword evidence="2" id="KW-0472">Membrane</keyword>
<name>A0A433DHX1_9FUNG</name>
<comment type="caution">
    <text evidence="3">The sequence shown here is derived from an EMBL/GenBank/DDBJ whole genome shotgun (WGS) entry which is preliminary data.</text>
</comment>
<sequence length="673" mass="75648">MNPQHTPSHRTHRRKTSDHSVPQISFASSVFTLFVNKLSSRWGILTLFVLLYVAWSFFAGDTPAVSTTLSTINPEKRDDPTHRRPPIFPTELLNNPLTHYAHQRHKSHSHSLPINDVDLRYCGASSCRFLFPIFIGEQESKAQLHFQQLALLAATLNRTIVLPNAFKGLLASCSRLPFDHYFSTSTLDTLAAHGIRYITQSDLETWALERGEEIPAQFAFVELEPKSKPAGWKPPPIPNKKKLDKRFCLNAFPLDYQPYPVIQHFVAYGYERSRAEVALTRDAIVTALRDSAEAHGQRPGMTKDKKKETAPILLVHYQLRSPFMDVPVPGPPLEYNPKWHETTAAVVDRLRPFVAAENGRRNFPKRESRHDPSHQPTMTCGLTFQPTNSGMETIPPQNLPACAARLVAHLHTLQSMQSLRNVYLLTDYPLEGKFSHSSTWKLRDVTEDHHEALRMLRNGTNVRTWMDLYKEMVKEQSQRRRLGKRGVEDVPDMEGYAAEVERAAAEDERVEDGLFDGVVPVDEDDVTPVRGSSVVASLDVTNDGLDITPISHQNPVVPDTITQQDPQPQVVVHPSVPGAVPFAKVLHTPEPFDPAAGDNFDPGLLGILDKLVAVQAEYFLAGPPGCAKLSSFTAHVVARREEKMEREGSWIESDNGEVEAETKRVLRNVLDQW</sequence>
<accession>A0A433DHX1</accession>
<evidence type="ECO:0000313" key="3">
    <source>
        <dbReference type="EMBL" id="RUP50441.1"/>
    </source>
</evidence>
<keyword evidence="2" id="KW-1133">Transmembrane helix</keyword>
<gene>
    <name evidence="3" type="ORF">BC936DRAFT_139055</name>
</gene>
<dbReference type="Proteomes" id="UP000268093">
    <property type="component" value="Unassembled WGS sequence"/>
</dbReference>
<keyword evidence="2" id="KW-0812">Transmembrane</keyword>